<evidence type="ECO:0000313" key="3">
    <source>
        <dbReference type="Proteomes" id="UP000676325"/>
    </source>
</evidence>
<name>A0A941EGK7_9ACTN</name>
<evidence type="ECO:0000256" key="1">
    <source>
        <dbReference type="SAM" id="MobiDB-lite"/>
    </source>
</evidence>
<dbReference type="AlphaFoldDB" id="A0A941EGK7"/>
<accession>A0A941EGK7</accession>
<dbReference type="Proteomes" id="UP000676325">
    <property type="component" value="Unassembled WGS sequence"/>
</dbReference>
<comment type="caution">
    <text evidence="2">The sequence shown here is derived from an EMBL/GenBank/DDBJ whole genome shotgun (WGS) entry which is preliminary data.</text>
</comment>
<organism evidence="2 3">
    <name type="scientific">Actinospica acidithermotolerans</name>
    <dbReference type="NCBI Taxonomy" id="2828514"/>
    <lineage>
        <taxon>Bacteria</taxon>
        <taxon>Bacillati</taxon>
        <taxon>Actinomycetota</taxon>
        <taxon>Actinomycetes</taxon>
        <taxon>Catenulisporales</taxon>
        <taxon>Actinospicaceae</taxon>
        <taxon>Actinospica</taxon>
    </lineage>
</organism>
<reference evidence="2" key="1">
    <citation type="submission" date="2021-04" db="EMBL/GenBank/DDBJ databases">
        <title>Genome based classification of Actinospica acidithermotolerans sp. nov., an actinobacterium isolated from an Indonesian hot spring.</title>
        <authorList>
            <person name="Kusuma A.B."/>
            <person name="Putra K.E."/>
            <person name="Nafisah S."/>
            <person name="Loh J."/>
            <person name="Nouioui I."/>
            <person name="Goodfellow M."/>
        </authorList>
    </citation>
    <scope>NUCLEOTIDE SEQUENCE</scope>
    <source>
        <strain evidence="2">MGRD01-02</strain>
    </source>
</reference>
<dbReference type="SUPFAM" id="SSF54427">
    <property type="entry name" value="NTF2-like"/>
    <property type="match status" value="1"/>
</dbReference>
<sequence>MTPSDPPIPVRVLTPAHVHRLIETWCTALERRGPAAELLPHLANGLLLQLPDRTVRGTDEFARWYRRQHDHAESVAVLSAAAAGRIDVRIATPVHAEVTISPWLPGHAPQNWWVVLRDGSARIRSISVRGGAAVPRPEPPAGPEPAARVPARIPALSPA</sequence>
<evidence type="ECO:0000313" key="2">
    <source>
        <dbReference type="EMBL" id="MBR7831092.1"/>
    </source>
</evidence>
<dbReference type="RefSeq" id="WP_212522211.1">
    <property type="nucleotide sequence ID" value="NZ_JAGSOH010000183.1"/>
</dbReference>
<dbReference type="InterPro" id="IPR032710">
    <property type="entry name" value="NTF2-like_dom_sf"/>
</dbReference>
<keyword evidence="3" id="KW-1185">Reference proteome</keyword>
<gene>
    <name evidence="2" type="ORF">KDK95_32605</name>
</gene>
<dbReference type="EMBL" id="JAGSOH010000183">
    <property type="protein sequence ID" value="MBR7831092.1"/>
    <property type="molecule type" value="Genomic_DNA"/>
</dbReference>
<proteinExistence type="predicted"/>
<feature type="region of interest" description="Disordered" evidence="1">
    <location>
        <begin position="131"/>
        <end position="159"/>
    </location>
</feature>
<protein>
    <submittedName>
        <fullName evidence="2">Uncharacterized protein</fullName>
    </submittedName>
</protein>